<dbReference type="Pfam" id="PF03599">
    <property type="entry name" value="CdhD"/>
    <property type="match status" value="1"/>
</dbReference>
<keyword evidence="1" id="KW-0472">Membrane</keyword>
<evidence type="ECO:0000256" key="1">
    <source>
        <dbReference type="SAM" id="Phobius"/>
    </source>
</evidence>
<feature type="transmembrane region" description="Helical" evidence="1">
    <location>
        <begin position="217"/>
        <end position="240"/>
    </location>
</feature>
<dbReference type="HOGENOM" id="CLU_830865_0_0_7"/>
<dbReference type="NCBIfam" id="NF040863">
    <property type="entry name" value="HgcA_corrinoid"/>
    <property type="match status" value="1"/>
</dbReference>
<dbReference type="Gene3D" id="3.40.50.11600">
    <property type="match status" value="1"/>
</dbReference>
<dbReference type="InterPro" id="IPR016041">
    <property type="entry name" value="Ac-CoA_synth_d_su_TIM-brl"/>
</dbReference>
<feature type="transmembrane region" description="Helical" evidence="1">
    <location>
        <begin position="316"/>
        <end position="338"/>
    </location>
</feature>
<proteinExistence type="predicted"/>
<accession>I4C2E8</accession>
<feature type="transmembrane region" description="Helical" evidence="1">
    <location>
        <begin position="282"/>
        <end position="304"/>
    </location>
</feature>
<dbReference type="PATRIC" id="fig|706587.4.peg.1167"/>
<feature type="transmembrane region" description="Helical" evidence="1">
    <location>
        <begin position="252"/>
        <end position="270"/>
    </location>
</feature>
<feature type="domain" description="CO dehydrogenase/acetyl-CoA synthase delta subunit TIM barrel" evidence="2">
    <location>
        <begin position="36"/>
        <end position="155"/>
    </location>
</feature>
<evidence type="ECO:0000313" key="4">
    <source>
        <dbReference type="Proteomes" id="UP000006055"/>
    </source>
</evidence>
<dbReference type="EMBL" id="CP003360">
    <property type="protein sequence ID" value="AFM23739.1"/>
    <property type="molecule type" value="Genomic_DNA"/>
</dbReference>
<organism evidence="3 4">
    <name type="scientific">Desulfomonile tiedjei (strain ATCC 49306 / DSM 6799 / DCB-1)</name>
    <dbReference type="NCBI Taxonomy" id="706587"/>
    <lineage>
        <taxon>Bacteria</taxon>
        <taxon>Pseudomonadati</taxon>
        <taxon>Thermodesulfobacteriota</taxon>
        <taxon>Desulfomonilia</taxon>
        <taxon>Desulfomonilales</taxon>
        <taxon>Desulfomonilaceae</taxon>
        <taxon>Desulfomonile</taxon>
    </lineage>
</organism>
<dbReference type="KEGG" id="dti:Desti_1022"/>
<dbReference type="AlphaFoldDB" id="I4C2E8"/>
<sequence>MDTFAGKIPKVSSDLTFTDRFGTYKARWKIGRMKFVVDPGLYALNDPDAASPVLVTANYKMSFDSLRSALPGSSAWLLVLDTQGINVWCAAGKGTFGTDELVNRIETSGLTKVVSHKQLILPQLGAPGIAAHRVKKLSGFKVVYGPVDSSDLPEFIASGLEATPEMRTKTFTLRERAAVIPVELVSASTTALYIIPVLLILSAFGGPYGYWTNITHYGLAASAGLVAAIIAGTVLFPLLLPWLPGRAFSLKGFAIGIATSLVFIALKATITGEWPNTLEAGAWILLITVVVSYLGMNFTGCSTYTSLSGVKKEMKWAVPFQIAGIVAGIALWVSSGFLA</sequence>
<keyword evidence="1" id="KW-0812">Transmembrane</keyword>
<keyword evidence="1" id="KW-1133">Transmembrane helix</keyword>
<evidence type="ECO:0000313" key="3">
    <source>
        <dbReference type="EMBL" id="AFM23739.1"/>
    </source>
</evidence>
<evidence type="ECO:0000259" key="2">
    <source>
        <dbReference type="Pfam" id="PF03599"/>
    </source>
</evidence>
<gene>
    <name evidence="3" type="ordered locus">Desti_1022</name>
</gene>
<dbReference type="STRING" id="706587.Desti_1022"/>
<feature type="transmembrane region" description="Helical" evidence="1">
    <location>
        <begin position="191"/>
        <end position="211"/>
    </location>
</feature>
<dbReference type="Proteomes" id="UP000006055">
    <property type="component" value="Chromosome"/>
</dbReference>
<reference evidence="4" key="1">
    <citation type="submission" date="2012-06" db="EMBL/GenBank/DDBJ databases">
        <title>Complete sequence of chromosome of Desulfomonile tiedjei DSM 6799.</title>
        <authorList>
            <person name="Lucas S."/>
            <person name="Copeland A."/>
            <person name="Lapidus A."/>
            <person name="Glavina del Rio T."/>
            <person name="Dalin E."/>
            <person name="Tice H."/>
            <person name="Bruce D."/>
            <person name="Goodwin L."/>
            <person name="Pitluck S."/>
            <person name="Peters L."/>
            <person name="Ovchinnikova G."/>
            <person name="Zeytun A."/>
            <person name="Lu M."/>
            <person name="Kyrpides N."/>
            <person name="Mavromatis K."/>
            <person name="Ivanova N."/>
            <person name="Brettin T."/>
            <person name="Detter J.C."/>
            <person name="Han C."/>
            <person name="Larimer F."/>
            <person name="Land M."/>
            <person name="Hauser L."/>
            <person name="Markowitz V."/>
            <person name="Cheng J.-F."/>
            <person name="Hugenholtz P."/>
            <person name="Woyke T."/>
            <person name="Wu D."/>
            <person name="Spring S."/>
            <person name="Schroeder M."/>
            <person name="Brambilla E."/>
            <person name="Klenk H.-P."/>
            <person name="Eisen J.A."/>
        </authorList>
    </citation>
    <scope>NUCLEOTIDE SEQUENCE [LARGE SCALE GENOMIC DNA]</scope>
    <source>
        <strain evidence="4">ATCC 49306 / DSM 6799 / DCB-1</strain>
    </source>
</reference>
<keyword evidence="4" id="KW-1185">Reference proteome</keyword>
<name>I4C2E8_DESTA</name>
<dbReference type="eggNOG" id="COG1456">
    <property type="taxonomic scope" value="Bacteria"/>
</dbReference>
<protein>
    <submittedName>
        <fullName evidence="3">CO dehydrogenase/acetyl-CoA synthase gamma subunit (Corrinoid Fe-S protein)</fullName>
    </submittedName>
</protein>